<organism evidence="2 3">
    <name type="scientific">Salix purpurea</name>
    <name type="common">Purple osier willow</name>
    <dbReference type="NCBI Taxonomy" id="77065"/>
    <lineage>
        <taxon>Eukaryota</taxon>
        <taxon>Viridiplantae</taxon>
        <taxon>Streptophyta</taxon>
        <taxon>Embryophyta</taxon>
        <taxon>Tracheophyta</taxon>
        <taxon>Spermatophyta</taxon>
        <taxon>Magnoliopsida</taxon>
        <taxon>eudicotyledons</taxon>
        <taxon>Gunneridae</taxon>
        <taxon>Pentapetalae</taxon>
        <taxon>rosids</taxon>
        <taxon>fabids</taxon>
        <taxon>Malpighiales</taxon>
        <taxon>Salicaceae</taxon>
        <taxon>Saliceae</taxon>
        <taxon>Salix</taxon>
    </lineage>
</organism>
<reference evidence="2" key="1">
    <citation type="submission" date="2022-11" db="EMBL/GenBank/DDBJ databases">
        <authorList>
            <person name="Hyden B.L."/>
            <person name="Feng K."/>
            <person name="Yates T."/>
            <person name="Jawdy S."/>
            <person name="Smart L.B."/>
            <person name="Muchero W."/>
        </authorList>
    </citation>
    <scope>NUCLEOTIDE SEQUENCE</scope>
    <source>
        <tissue evidence="2">Shoot tip</tissue>
    </source>
</reference>
<dbReference type="Proteomes" id="UP001151532">
    <property type="component" value="Chromosome 13"/>
</dbReference>
<feature type="transmembrane region" description="Helical" evidence="1">
    <location>
        <begin position="39"/>
        <end position="57"/>
    </location>
</feature>
<keyword evidence="1" id="KW-0812">Transmembrane</keyword>
<comment type="caution">
    <text evidence="2">The sequence shown here is derived from an EMBL/GenBank/DDBJ whole genome shotgun (WGS) entry which is preliminary data.</text>
</comment>
<evidence type="ECO:0000313" key="2">
    <source>
        <dbReference type="EMBL" id="KAJ6763919.1"/>
    </source>
</evidence>
<dbReference type="AlphaFoldDB" id="A0A9Q1AAI4"/>
<keyword evidence="1" id="KW-0472">Membrane</keyword>
<keyword evidence="1" id="KW-1133">Transmembrane helix</keyword>
<name>A0A9Q1AAI4_SALPP</name>
<reference evidence="2" key="2">
    <citation type="journal article" date="2023" name="Int. J. Mol. Sci.">
        <title>De Novo Assembly and Annotation of 11 Diverse Shrub Willow (Salix) Genomes Reveals Novel Gene Organization in Sex-Linked Regions.</title>
        <authorList>
            <person name="Hyden B."/>
            <person name="Feng K."/>
            <person name="Yates T.B."/>
            <person name="Jawdy S."/>
            <person name="Cereghino C."/>
            <person name="Smart L.B."/>
            <person name="Muchero W."/>
        </authorList>
    </citation>
    <scope>NUCLEOTIDE SEQUENCE</scope>
    <source>
        <tissue evidence="2">Shoot tip</tissue>
    </source>
</reference>
<proteinExistence type="predicted"/>
<keyword evidence="3" id="KW-1185">Reference proteome</keyword>
<protein>
    <submittedName>
        <fullName evidence="2">Uncharacterized protein</fullName>
    </submittedName>
</protein>
<gene>
    <name evidence="2" type="ORF">OIU79_024453</name>
</gene>
<dbReference type="EMBL" id="JAPFFK010000005">
    <property type="protein sequence ID" value="KAJ6763919.1"/>
    <property type="molecule type" value="Genomic_DNA"/>
</dbReference>
<sequence length="59" mass="6749">MVSSGVFRGSRSWLIKKIESRHQQGPALWVFMKIYFKPLGVFYLLFCLIETGVWAGGVL</sequence>
<evidence type="ECO:0000256" key="1">
    <source>
        <dbReference type="SAM" id="Phobius"/>
    </source>
</evidence>
<evidence type="ECO:0000313" key="3">
    <source>
        <dbReference type="Proteomes" id="UP001151532"/>
    </source>
</evidence>
<accession>A0A9Q1AAI4</accession>